<dbReference type="AlphaFoldDB" id="A0A5J9W5D1"/>
<dbReference type="InterPro" id="IPR046341">
    <property type="entry name" value="SET_dom_sf"/>
</dbReference>
<dbReference type="PANTHER" id="PTHR45660">
    <property type="entry name" value="HISTONE-LYSINE N-METHYLTRANSFERASE SETMAR"/>
    <property type="match status" value="1"/>
</dbReference>
<dbReference type="PROSITE" id="PS50280">
    <property type="entry name" value="SET"/>
    <property type="match status" value="1"/>
</dbReference>
<evidence type="ECO:0000313" key="2">
    <source>
        <dbReference type="EMBL" id="TVU43358.1"/>
    </source>
</evidence>
<keyword evidence="3" id="KW-1185">Reference proteome</keyword>
<dbReference type="GO" id="GO:0003690">
    <property type="term" value="F:double-stranded DNA binding"/>
    <property type="evidence" value="ECO:0007669"/>
    <property type="project" value="TreeGrafter"/>
</dbReference>
<comment type="caution">
    <text evidence="2">The sequence shown here is derived from an EMBL/GenBank/DDBJ whole genome shotgun (WGS) entry which is preliminary data.</text>
</comment>
<dbReference type="PANTHER" id="PTHR45660:SF35">
    <property type="entry name" value="SET DOMAIN-CONTAINING PROTEIN"/>
    <property type="match status" value="1"/>
</dbReference>
<dbReference type="Gene3D" id="2.170.270.10">
    <property type="entry name" value="SET domain"/>
    <property type="match status" value="1"/>
</dbReference>
<evidence type="ECO:0000313" key="3">
    <source>
        <dbReference type="Proteomes" id="UP000324897"/>
    </source>
</evidence>
<reference evidence="2 3" key="1">
    <citation type="journal article" date="2019" name="Sci. Rep.">
        <title>A high-quality genome of Eragrostis curvula grass provides insights into Poaceae evolution and supports new strategies to enhance forage quality.</title>
        <authorList>
            <person name="Carballo J."/>
            <person name="Santos B.A.C.M."/>
            <person name="Zappacosta D."/>
            <person name="Garbus I."/>
            <person name="Selva J.P."/>
            <person name="Gallo C.A."/>
            <person name="Diaz A."/>
            <person name="Albertini E."/>
            <person name="Caccamo M."/>
            <person name="Echenique V."/>
        </authorList>
    </citation>
    <scope>NUCLEOTIDE SEQUENCE [LARGE SCALE GENOMIC DNA]</scope>
    <source>
        <strain evidence="3">cv. Victoria</strain>
        <tissue evidence="2">Leaf</tissue>
    </source>
</reference>
<feature type="domain" description="SET" evidence="1">
    <location>
        <begin position="1"/>
        <end position="129"/>
    </location>
</feature>
<dbReference type="EMBL" id="RWGY01000005">
    <property type="protein sequence ID" value="TVU43358.1"/>
    <property type="molecule type" value="Genomic_DNA"/>
</dbReference>
<dbReference type="InterPro" id="IPR001214">
    <property type="entry name" value="SET_dom"/>
</dbReference>
<protein>
    <recommendedName>
        <fullName evidence="1">SET domain-containing protein</fullName>
    </recommendedName>
</protein>
<dbReference type="Gramene" id="TVU43358">
    <property type="protein sequence ID" value="TVU43358"/>
    <property type="gene ID" value="EJB05_09820"/>
</dbReference>
<dbReference type="Pfam" id="PF00856">
    <property type="entry name" value="SET"/>
    <property type="match status" value="1"/>
</dbReference>
<dbReference type="InterPro" id="IPR051357">
    <property type="entry name" value="H3K9_HMTase_SUVAR3-9"/>
</dbReference>
<dbReference type="GO" id="GO:0042054">
    <property type="term" value="F:histone methyltransferase activity"/>
    <property type="evidence" value="ECO:0007669"/>
    <property type="project" value="TreeGrafter"/>
</dbReference>
<dbReference type="OrthoDB" id="5792673at2759"/>
<feature type="non-terminal residue" evidence="2">
    <location>
        <position position="1"/>
    </location>
</feature>
<name>A0A5J9W5D1_9POAL</name>
<dbReference type="Proteomes" id="UP000324897">
    <property type="component" value="Unassembled WGS sequence"/>
</dbReference>
<sequence length="129" mass="15334">MKSCLQVFNQVDEELLVDREAQEYTMSDGQWRSQAPNWGWQQLYYDELHWEDLSKKIPFLQNGPSEDGEIIFTFDALNRGNFARFINHSCSPNLFPQYVLYDHDDKRMPHSMFFFASEDIPPLKELPHD</sequence>
<proteinExistence type="predicted"/>
<organism evidence="2 3">
    <name type="scientific">Eragrostis curvula</name>
    <name type="common">weeping love grass</name>
    <dbReference type="NCBI Taxonomy" id="38414"/>
    <lineage>
        <taxon>Eukaryota</taxon>
        <taxon>Viridiplantae</taxon>
        <taxon>Streptophyta</taxon>
        <taxon>Embryophyta</taxon>
        <taxon>Tracheophyta</taxon>
        <taxon>Spermatophyta</taxon>
        <taxon>Magnoliopsida</taxon>
        <taxon>Liliopsida</taxon>
        <taxon>Poales</taxon>
        <taxon>Poaceae</taxon>
        <taxon>PACMAD clade</taxon>
        <taxon>Chloridoideae</taxon>
        <taxon>Eragrostideae</taxon>
        <taxon>Eragrostidinae</taxon>
        <taxon>Eragrostis</taxon>
    </lineage>
</organism>
<accession>A0A5J9W5D1</accession>
<gene>
    <name evidence="2" type="ORF">EJB05_09820</name>
</gene>
<evidence type="ECO:0000259" key="1">
    <source>
        <dbReference type="PROSITE" id="PS50280"/>
    </source>
</evidence>
<dbReference type="SUPFAM" id="SSF82199">
    <property type="entry name" value="SET domain"/>
    <property type="match status" value="1"/>
</dbReference>